<protein>
    <recommendedName>
        <fullName evidence="2">Probable vacuolar protein sorting-associated protein 16 homolog</fullName>
    </recommendedName>
</protein>
<dbReference type="GO" id="GO:0042144">
    <property type="term" value="P:vacuole fusion, non-autophagic"/>
    <property type="evidence" value="ECO:0007669"/>
    <property type="project" value="TreeGrafter"/>
</dbReference>
<dbReference type="GO" id="GO:0016197">
    <property type="term" value="P:endosomal transport"/>
    <property type="evidence" value="ECO:0007669"/>
    <property type="project" value="TreeGrafter"/>
</dbReference>
<evidence type="ECO:0000256" key="1">
    <source>
        <dbReference type="ARBA" id="ARBA00009250"/>
    </source>
</evidence>
<dbReference type="PANTHER" id="PTHR12811:SF0">
    <property type="entry name" value="VACUOLAR PROTEIN SORTING-ASSOCIATED PROTEIN 16 HOMOLOG"/>
    <property type="match status" value="1"/>
</dbReference>
<comment type="function">
    <text evidence="2">Essential for vacuolar protein sorting. Required for vacuole biogenesis, stability and to maintain vacuole morphology.</text>
</comment>
<evidence type="ECO:0000313" key="5">
    <source>
        <dbReference type="EMBL" id="ANB15369.1"/>
    </source>
</evidence>
<organism evidence="5 6">
    <name type="scientific">Sugiyamaella lignohabitans</name>
    <dbReference type="NCBI Taxonomy" id="796027"/>
    <lineage>
        <taxon>Eukaryota</taxon>
        <taxon>Fungi</taxon>
        <taxon>Dikarya</taxon>
        <taxon>Ascomycota</taxon>
        <taxon>Saccharomycotina</taxon>
        <taxon>Dipodascomycetes</taxon>
        <taxon>Dipodascales</taxon>
        <taxon>Trichomonascaceae</taxon>
        <taxon>Sugiyamaella</taxon>
    </lineage>
</organism>
<name>A0A167FJ71_9ASCO</name>
<comment type="similarity">
    <text evidence="1 2">Belongs to the VPS16 family.</text>
</comment>
<dbReference type="InterPro" id="IPR011044">
    <property type="entry name" value="Quino_amine_DH_bsu"/>
</dbReference>
<dbReference type="OrthoDB" id="1792at2759"/>
<dbReference type="PIRSF" id="PIRSF007949">
    <property type="entry name" value="VPS16"/>
    <property type="match status" value="1"/>
</dbReference>
<feature type="domain" description="Vps16 N-terminal" evidence="4">
    <location>
        <begin position="8"/>
        <end position="444"/>
    </location>
</feature>
<dbReference type="GO" id="GO:0005768">
    <property type="term" value="C:endosome"/>
    <property type="evidence" value="ECO:0007669"/>
    <property type="project" value="TreeGrafter"/>
</dbReference>
<dbReference type="RefSeq" id="XP_018737846.1">
    <property type="nucleotide sequence ID" value="XM_018879981.1"/>
</dbReference>
<reference evidence="5 6" key="1">
    <citation type="submission" date="2016-02" db="EMBL/GenBank/DDBJ databases">
        <title>Complete genome sequence and transcriptome regulation of the pentose utilising yeast Sugiyamaella lignohabitans.</title>
        <authorList>
            <person name="Bellasio M."/>
            <person name="Peymann A."/>
            <person name="Valli M."/>
            <person name="Sipitzky M."/>
            <person name="Graf A."/>
            <person name="Sauer M."/>
            <person name="Marx H."/>
            <person name="Mattanovich D."/>
        </authorList>
    </citation>
    <scope>NUCLEOTIDE SEQUENCE [LARGE SCALE GENOMIC DNA]</scope>
    <source>
        <strain evidence="5 6">CBS 10342</strain>
    </source>
</reference>
<dbReference type="InterPro" id="IPR038132">
    <property type="entry name" value="Vps16_C_sf"/>
</dbReference>
<dbReference type="GO" id="GO:0030897">
    <property type="term" value="C:HOPS complex"/>
    <property type="evidence" value="ECO:0007669"/>
    <property type="project" value="TreeGrafter"/>
</dbReference>
<evidence type="ECO:0000259" key="4">
    <source>
        <dbReference type="Pfam" id="PF04841"/>
    </source>
</evidence>
<dbReference type="Proteomes" id="UP000189580">
    <property type="component" value="Chromosome b"/>
</dbReference>
<dbReference type="GO" id="GO:0006886">
    <property type="term" value="P:intracellular protein transport"/>
    <property type="evidence" value="ECO:0007669"/>
    <property type="project" value="InterPro"/>
</dbReference>
<keyword evidence="2" id="KW-0813">Transport</keyword>
<evidence type="ECO:0000256" key="2">
    <source>
        <dbReference type="PIRNR" id="PIRNR007949"/>
    </source>
</evidence>
<feature type="domain" description="Vps16 C-terminal" evidence="3">
    <location>
        <begin position="538"/>
        <end position="850"/>
    </location>
</feature>
<dbReference type="Pfam" id="PF04840">
    <property type="entry name" value="Vps16_C"/>
    <property type="match status" value="1"/>
</dbReference>
<keyword evidence="2" id="KW-0653">Protein transport</keyword>
<dbReference type="EMBL" id="CP014503">
    <property type="protein sequence ID" value="ANB15369.1"/>
    <property type="molecule type" value="Genomic_DNA"/>
</dbReference>
<dbReference type="PANTHER" id="PTHR12811">
    <property type="entry name" value="VACUOLAR PROTEIN SORTING VPS16"/>
    <property type="match status" value="1"/>
</dbReference>
<proteinExistence type="inferred from homology"/>
<dbReference type="InterPro" id="IPR016534">
    <property type="entry name" value="VPS16"/>
</dbReference>
<dbReference type="GeneID" id="30034968"/>
<dbReference type="InterPro" id="IPR006926">
    <property type="entry name" value="Vps16_N"/>
</dbReference>
<accession>A0A167FJ71</accession>
<gene>
    <name evidence="5" type="primary">VPS16</name>
    <name evidence="5" type="ORF">AWJ20_2996</name>
</gene>
<dbReference type="InterPro" id="IPR006925">
    <property type="entry name" value="Vps16_C"/>
</dbReference>
<evidence type="ECO:0000313" key="6">
    <source>
        <dbReference type="Proteomes" id="UP000189580"/>
    </source>
</evidence>
<dbReference type="Pfam" id="PF04841">
    <property type="entry name" value="Vps16_N"/>
    <property type="match status" value="1"/>
</dbReference>
<dbReference type="GO" id="GO:0003779">
    <property type="term" value="F:actin binding"/>
    <property type="evidence" value="ECO:0007669"/>
    <property type="project" value="TreeGrafter"/>
</dbReference>
<keyword evidence="6" id="KW-1185">Reference proteome</keyword>
<dbReference type="SUPFAM" id="SSF50969">
    <property type="entry name" value="YVTN repeat-like/Quinoprotein amine dehydrogenase"/>
    <property type="match status" value="1"/>
</dbReference>
<dbReference type="KEGG" id="slb:AWJ20_2996"/>
<evidence type="ECO:0000259" key="3">
    <source>
        <dbReference type="Pfam" id="PF04840"/>
    </source>
</evidence>
<dbReference type="AlphaFoldDB" id="A0A167FJ71"/>
<sequence>MSSNPALLWEKLDDDFYRNFEGYPMQWKSKDVGNLDWCVAASAPGGGAIALTSNWNIVSSYANKVSSILVYSGSGTLLKKLPWDNGNIRGIGWSQAEELIVVSNNGTARCYYDFEGNFNHFSLGHQAENEEVVDCRFFGSGFVARLGNNQFIAVTNYQDPHVEVFEIPNVAQGDDFSQSTSSNIFQAWQVVPPDNNIGRSLSVVAASSIEPVVYLLDGDSVEVYKLKKEETVRTGGPGKNYGPIKSVDEISHIAVSPDGEQLAYFNNSLKKLVVTTIDFRLQGAEYDHDDDEATPRQLEWCGNTAVGLVWDEDVSLIDSISGHSLYLPFGSTVFVFPEIDGFRTLSVEQHDFFTRVPKTVVDIFRLGSVTPAAILRDCIEQLDRKSSKADENILLIKDSLVEAVDGCVEAASLEFEVIWQKKLLRAAAFGKAAIDLYNSDNYLRVSEHLRVLNNVRQFDVGILISYEQFVSLGPQKLIDRLLARRLHLLAFSCAKHLDLPLEPVYEHWAKTKISVSADTDDKTLLSLITDKLSNIPGIAYESIAKAAFEEGRLDLAVELTDKEPRREKQVPLLLTMQQDELALDEAIKSGNSSLIYYVVMMIHRQLPLANFFRLINDRPVAAACFEHLCRINDKELLMNFYYQDDRRLESVEMKYEQAIRVYNSTTSTSVDIFINEIQESRKSYREIKDRNFEAKALEEQTNLIMYQQQLEKDYDQPFLGFSVTETISSLLKISQVSRAVRFKDEFKVSDKKFTWIRLQALISRHDWDGLHKFATSKKSPIGYEPFYNECLKAGSKRNAALYISYCTNLTYQRRIEMCLEVDDIRRAVNEAVNANDAQALENLKPMATPAIVNEINTAIASLHQR</sequence>
<dbReference type="Gene3D" id="1.10.150.780">
    <property type="entry name" value="Vps16, C-terminal region"/>
    <property type="match status" value="1"/>
</dbReference>